<evidence type="ECO:0000313" key="2">
    <source>
        <dbReference type="Proteomes" id="UP000475214"/>
    </source>
</evidence>
<reference evidence="1 2" key="1">
    <citation type="submission" date="2020-02" db="EMBL/GenBank/DDBJ databases">
        <authorList>
            <person name="Li X.-J."/>
            <person name="Han X.-M."/>
        </authorList>
    </citation>
    <scope>NUCLEOTIDE SEQUENCE [LARGE SCALE GENOMIC DNA]</scope>
    <source>
        <strain evidence="1 2">CCTCC AB 2017055</strain>
    </source>
</reference>
<gene>
    <name evidence="1" type="ORF">G1H10_06095</name>
</gene>
<dbReference type="PANTHER" id="PTHR33361:SF2">
    <property type="entry name" value="DUF885 DOMAIN-CONTAINING PROTEIN"/>
    <property type="match status" value="1"/>
</dbReference>
<dbReference type="EMBL" id="JAAGOA010000003">
    <property type="protein sequence ID" value="NED99734.1"/>
    <property type="molecule type" value="Genomic_DNA"/>
</dbReference>
<accession>A0A6L9S2Q3</accession>
<dbReference type="RefSeq" id="WP_163734144.1">
    <property type="nucleotide sequence ID" value="NZ_JAAGOA010000003.1"/>
</dbReference>
<sequence>MNDAPSQPSTTANRVTVDDVADRYVDELVRLDPFEATYAGVAGHDAESTDLSPDGYAERAELAKRTLAALDDAVARDERERVAGEALRERLGLSLEMYDAGLDRTLSNIASPMHAIREAFDLMPTDTDEQWAAIASRLRDVGPNLDRYRQTIEADIAAGLPPARRQVQAVIEQAKQVATDGLFTELVGPAPEARKSEFDRLAADASGAFTDFAGYLADEVMGRARQHDHAGRDTYRIASRFFLGAEVDLDETYAWGLAELNRIEAEMAEVANQIVPGGSVDDAVAALDADPARNITGAEPFRTWMQALSDKTIAELNGTHFDIPEPIQTLECRIAPTKDGVMYYTGPSEDFSRPGQMWWSVPEGIDSFSTWQETTTVFHEGVPGHHLQVAQVAYLKEQLNRWQRLFCWISGHGEGWALYAERLMSDLGYLDDPGDRLGMLDAQALRAARVVIDIGVHLQLDVPDEVVRRDGLPAGPWSGEAAYEFLRTHTRQPDEVNRFEITRYLGWPGQAPSYKIGERIWIAAREDARRRKGADFDLKEFHRQALSLGTLGLDPLQEALARL</sequence>
<dbReference type="AlphaFoldDB" id="A0A6L9S2Q3"/>
<keyword evidence="2" id="KW-1185">Reference proteome</keyword>
<name>A0A6L9S2Q3_9ACTN</name>
<proteinExistence type="predicted"/>
<comment type="caution">
    <text evidence="1">The sequence shown here is derived from an EMBL/GenBank/DDBJ whole genome shotgun (WGS) entry which is preliminary data.</text>
</comment>
<dbReference type="InterPro" id="IPR010281">
    <property type="entry name" value="DUF885"/>
</dbReference>
<dbReference type="PANTHER" id="PTHR33361">
    <property type="entry name" value="GLR0591 PROTEIN"/>
    <property type="match status" value="1"/>
</dbReference>
<dbReference type="Proteomes" id="UP000475214">
    <property type="component" value="Unassembled WGS sequence"/>
</dbReference>
<organism evidence="1 2">
    <name type="scientific">Phytoactinopolyspora halotolerans</name>
    <dbReference type="NCBI Taxonomy" id="1981512"/>
    <lineage>
        <taxon>Bacteria</taxon>
        <taxon>Bacillati</taxon>
        <taxon>Actinomycetota</taxon>
        <taxon>Actinomycetes</taxon>
        <taxon>Jiangellales</taxon>
        <taxon>Jiangellaceae</taxon>
        <taxon>Phytoactinopolyspora</taxon>
    </lineage>
</organism>
<evidence type="ECO:0000313" key="1">
    <source>
        <dbReference type="EMBL" id="NED99734.1"/>
    </source>
</evidence>
<dbReference type="Pfam" id="PF05960">
    <property type="entry name" value="DUF885"/>
    <property type="match status" value="1"/>
</dbReference>
<protein>
    <submittedName>
        <fullName evidence="1">DUF885 domain-containing protein</fullName>
    </submittedName>
</protein>